<evidence type="ECO:0000313" key="3">
    <source>
        <dbReference type="Proteomes" id="UP000054342"/>
    </source>
</evidence>
<feature type="region of interest" description="Disordered" evidence="1">
    <location>
        <begin position="98"/>
        <end position="172"/>
    </location>
</feature>
<keyword evidence="3" id="KW-1185">Reference proteome</keyword>
<feature type="region of interest" description="Disordered" evidence="1">
    <location>
        <begin position="526"/>
        <end position="548"/>
    </location>
</feature>
<dbReference type="STRING" id="348802.A0A0D2ETZ4"/>
<gene>
    <name evidence="2" type="ORF">PV05_10026</name>
</gene>
<dbReference type="GeneID" id="25331934"/>
<sequence>MDLDLLKCSICPKQPSFSDVSHLLTHVSSKGHLSHLHKLQVRSHQEFEAGILLANYNQWYEQHGLAQLLSERMVTKQVKKAGRRKAAIDQGAYVTETGTRVRAPLDQPPLQPQRSARGRAQGQKKTTRGRRSKQTLEDDSDFEYSPVKRPRYRPRRSQIASPVKESPDNDDYFVAPGAPQSFTTPEHSKLKGTIWPGMDLFDAATEEMKRKRNQKKDGSVVRRMQRLAALVEPTEVVYSPGGNIMKARHIDDLEDASSVIHGESPLPKVKKSQARKRRPLAEQDVNAPRLVKRKARISPPKKRARQALDQSIPPLPYLPSSSTGESYTIGSRFLAPEDDDEDLKPVIETGSPRKRSSHFTIFDDGSPGYGPITPVDQLRNPFHAAPPSYLNTVRPQLPAISAPWLQPQHQAALQYTNLYTAFRPVSRDSQFLYNNDTGKENAPPMAGLQSEYRGVNTNPLSWRSPVRDGMTLAHHSESPFGSFLGLFSVGPPHDDPFVTTRNPLAEALEHFEEEMSDTDVKIAPTSLQSSMADEDSKAQLPTVGATTH</sequence>
<feature type="compositionally biased region" description="Basic residues" evidence="1">
    <location>
        <begin position="294"/>
        <end position="305"/>
    </location>
</feature>
<evidence type="ECO:0000313" key="2">
    <source>
        <dbReference type="EMBL" id="KIW51289.1"/>
    </source>
</evidence>
<dbReference type="EMBL" id="KN847322">
    <property type="protein sequence ID" value="KIW51289.1"/>
    <property type="molecule type" value="Genomic_DNA"/>
</dbReference>
<dbReference type="Proteomes" id="UP000054342">
    <property type="component" value="Unassembled WGS sequence"/>
</dbReference>
<dbReference type="RefSeq" id="XP_013311873.1">
    <property type="nucleotide sequence ID" value="XM_013456419.1"/>
</dbReference>
<proteinExistence type="predicted"/>
<reference evidence="2 3" key="1">
    <citation type="submission" date="2015-01" db="EMBL/GenBank/DDBJ databases">
        <title>The Genome Sequence of Exophiala xenobiotica CBS118157.</title>
        <authorList>
            <consortium name="The Broad Institute Genomics Platform"/>
            <person name="Cuomo C."/>
            <person name="de Hoog S."/>
            <person name="Gorbushina A."/>
            <person name="Stielow B."/>
            <person name="Teixiera M."/>
            <person name="Abouelleil A."/>
            <person name="Chapman S.B."/>
            <person name="Priest M."/>
            <person name="Young S.K."/>
            <person name="Wortman J."/>
            <person name="Nusbaum C."/>
            <person name="Birren B."/>
        </authorList>
    </citation>
    <scope>NUCLEOTIDE SEQUENCE [LARGE SCALE GENOMIC DNA]</scope>
    <source>
        <strain evidence="2 3">CBS 118157</strain>
    </source>
</reference>
<feature type="region of interest" description="Disordered" evidence="1">
    <location>
        <begin position="261"/>
        <end position="281"/>
    </location>
</feature>
<organism evidence="2 3">
    <name type="scientific">Exophiala xenobiotica</name>
    <dbReference type="NCBI Taxonomy" id="348802"/>
    <lineage>
        <taxon>Eukaryota</taxon>
        <taxon>Fungi</taxon>
        <taxon>Dikarya</taxon>
        <taxon>Ascomycota</taxon>
        <taxon>Pezizomycotina</taxon>
        <taxon>Eurotiomycetes</taxon>
        <taxon>Chaetothyriomycetidae</taxon>
        <taxon>Chaetothyriales</taxon>
        <taxon>Herpotrichiellaceae</taxon>
        <taxon>Exophiala</taxon>
    </lineage>
</organism>
<feature type="region of interest" description="Disordered" evidence="1">
    <location>
        <begin position="294"/>
        <end position="325"/>
    </location>
</feature>
<dbReference type="OrthoDB" id="5428259at2759"/>
<dbReference type="AlphaFoldDB" id="A0A0D2ETZ4"/>
<evidence type="ECO:0000256" key="1">
    <source>
        <dbReference type="SAM" id="MobiDB-lite"/>
    </source>
</evidence>
<feature type="region of interest" description="Disordered" evidence="1">
    <location>
        <begin position="347"/>
        <end position="368"/>
    </location>
</feature>
<accession>A0A0D2ETZ4</accession>
<name>A0A0D2ETZ4_9EURO</name>
<feature type="compositionally biased region" description="Basic residues" evidence="1">
    <location>
        <begin position="268"/>
        <end position="278"/>
    </location>
</feature>
<protein>
    <submittedName>
        <fullName evidence="2">Uncharacterized protein</fullName>
    </submittedName>
</protein>
<dbReference type="HOGENOM" id="CLU_490037_0_0_1"/>